<dbReference type="OMA" id="MTAMLCQ"/>
<evidence type="ECO:0000256" key="8">
    <source>
        <dbReference type="PIRSR" id="PIRSR000699-2"/>
    </source>
</evidence>
<accession>J8J119</accession>
<dbReference type="GO" id="GO:0005737">
    <property type="term" value="C:cytoplasm"/>
    <property type="evidence" value="ECO:0007669"/>
    <property type="project" value="UniProtKB-SubCell"/>
</dbReference>
<evidence type="ECO:0000313" key="22">
    <source>
        <dbReference type="Proteomes" id="UP000596196"/>
    </source>
</evidence>
<dbReference type="Pfam" id="PF02255">
    <property type="entry name" value="PTS_IIA"/>
    <property type="match status" value="1"/>
</dbReference>
<keyword evidence="10" id="KW-0175">Coiled coil</keyword>
<evidence type="ECO:0000256" key="3">
    <source>
        <dbReference type="ARBA" id="ARBA00022490"/>
    </source>
</evidence>
<dbReference type="EC" id="2.7.1.-" evidence="14"/>
<evidence type="ECO:0000256" key="5">
    <source>
        <dbReference type="ARBA" id="ARBA00022679"/>
    </source>
</evidence>
<sequence>MDTIETKAFHLILHGGNARSCSMEAIDCAKRGEFQEAEAKLQEALNELQEAHRLQTELIQKEAAGEKTEVTLLMVHAQDHLMNAITVKELASEFVELYRKMSVDE</sequence>
<evidence type="ECO:0000313" key="18">
    <source>
        <dbReference type="Proteomes" id="UP000065797"/>
    </source>
</evidence>
<keyword evidence="22" id="KW-1185">Reference proteome</keyword>
<dbReference type="EMBL" id="AHEV01000003">
    <property type="protein sequence ID" value="EJR45498.1"/>
    <property type="molecule type" value="Genomic_DNA"/>
</dbReference>
<proteinExistence type="predicted"/>
<dbReference type="KEGG" id="bww:bwei_4578"/>
<feature type="binding site" evidence="8">
    <location>
        <position position="79"/>
    </location>
    <ligand>
        <name>Mg(2+)</name>
        <dbReference type="ChEBI" id="CHEBI:18420"/>
        <note>ligand shared between all trimeric partners</note>
    </ligand>
</feature>
<keyword evidence="6" id="KW-0598">Phosphotransferase system</keyword>
<accession>C2Q3F4</accession>
<evidence type="ECO:0000313" key="12">
    <source>
        <dbReference type="EMBL" id="KWU67332.1"/>
    </source>
</evidence>
<evidence type="ECO:0000256" key="7">
    <source>
        <dbReference type="PIRSR" id="PIRSR000699-1"/>
    </source>
</evidence>
<dbReference type="FunFam" id="1.20.58.80:FF:000001">
    <property type="entry name" value="PTS system, lactose-specific IIa component"/>
    <property type="match status" value="1"/>
</dbReference>
<reference evidence="16 21" key="6">
    <citation type="submission" date="2019-10" db="EMBL/GenBank/DDBJ databases">
        <authorList>
            <person name="Karimi E."/>
        </authorList>
    </citation>
    <scope>NUCLEOTIDE SEQUENCE [LARGE SCALE GENOMIC DNA]</scope>
    <source>
        <strain evidence="16">Bacillus sp. 71</strain>
    </source>
</reference>
<evidence type="ECO:0000313" key="20">
    <source>
        <dbReference type="Proteomes" id="UP000236165"/>
    </source>
</evidence>
<feature type="active site" description="Tele-phosphohistidine intermediate" evidence="7">
    <location>
        <position position="76"/>
    </location>
</feature>
<dbReference type="Proteomes" id="UP000596196">
    <property type="component" value="Chromosome"/>
</dbReference>
<feature type="coiled-coil region" evidence="10">
    <location>
        <begin position="31"/>
        <end position="61"/>
    </location>
</feature>
<evidence type="ECO:0000256" key="6">
    <source>
        <dbReference type="ARBA" id="ARBA00022683"/>
    </source>
</evidence>
<evidence type="ECO:0000256" key="4">
    <source>
        <dbReference type="ARBA" id="ARBA00022597"/>
    </source>
</evidence>
<dbReference type="RefSeq" id="WP_002016162.1">
    <property type="nucleotide sequence ID" value="NZ_CAKJWQ010000004.1"/>
</dbReference>
<protein>
    <submittedName>
        <fullName evidence="14">Lichenan-specific phosphotransferase enzyme IIA component</fullName>
        <ecNumber evidence="14">2.7.1.-</ecNumber>
    </submittedName>
    <submittedName>
        <fullName evidence="12">PTS cellobiose transporter subunit IIA</fullName>
    </submittedName>
    <submittedName>
        <fullName evidence="15">PTS lactose/cellobiose transporter subunit IIA</fullName>
    </submittedName>
    <submittedName>
        <fullName evidence="13">PTS system, cellobiose-specific IIA component</fullName>
        <ecNumber evidence="13">2.7.1.191</ecNumber>
    </submittedName>
    <submittedName>
        <fullName evidence="11">PTS system, lactose-specific IIa component</fullName>
    </submittedName>
    <submittedName>
        <fullName evidence="16">Phosphotransferase system (PTS) lichenan-specific enzyme IIA component</fullName>
    </submittedName>
</protein>
<evidence type="ECO:0000256" key="1">
    <source>
        <dbReference type="ARBA" id="ARBA00004496"/>
    </source>
</evidence>
<dbReference type="GO" id="GO:0009401">
    <property type="term" value="P:phosphoenolpyruvate-dependent sugar phosphotransferase system"/>
    <property type="evidence" value="ECO:0007669"/>
    <property type="project" value="UniProtKB-KW"/>
</dbReference>
<keyword evidence="4" id="KW-0762">Sugar transport</keyword>
<comment type="subcellular location">
    <subcellularLocation>
        <location evidence="1">Cytoplasm</location>
    </subcellularLocation>
</comment>
<evidence type="ECO:0000313" key="14">
    <source>
        <dbReference type="EMBL" id="PJN69158.1"/>
    </source>
</evidence>
<reference evidence="14 20" key="4">
    <citation type="submission" date="2016-10" db="EMBL/GenBank/DDBJ databases">
        <title>Genome Sequence of Bacillus weihenstephanensis GM6LP.</title>
        <authorList>
            <person name="Poehlein A."/>
            <person name="Wemheuer F."/>
            <person name="Hollensteiner J."/>
            <person name="Wemheuer B."/>
        </authorList>
    </citation>
    <scope>NUCLEOTIDE SEQUENCE [LARGE SCALE GENOMIC DNA]</scope>
    <source>
        <strain evidence="14 20">GM6LP</strain>
    </source>
</reference>
<reference evidence="13 19" key="5">
    <citation type="submission" date="2016-12" db="EMBL/GenBank/DDBJ databases">
        <title>Genome Sequences of Twelve Sporeforming Bacillus Species Isolated from Foods.</title>
        <authorList>
            <person name="De Jong A."/>
            <person name="Holsappel S."/>
            <person name="Kuipers O.P."/>
        </authorList>
    </citation>
    <scope>NUCLEOTIDE SEQUENCE [LARGE SCALE GENOMIC DNA]</scope>
    <source>
        <strain evidence="13 19">S3E15</strain>
    </source>
</reference>
<dbReference type="EC" id="2.7.1.191" evidence="13"/>
<dbReference type="GO" id="GO:0046872">
    <property type="term" value="F:metal ion binding"/>
    <property type="evidence" value="ECO:0007669"/>
    <property type="project" value="UniProtKB-KW"/>
</dbReference>
<dbReference type="EMBL" id="LRPH01000027">
    <property type="protein sequence ID" value="KWU67332.1"/>
    <property type="molecule type" value="Genomic_DNA"/>
</dbReference>
<dbReference type="Proteomes" id="UP000065797">
    <property type="component" value="Unassembled WGS sequence"/>
</dbReference>
<dbReference type="Proteomes" id="UP000236165">
    <property type="component" value="Unassembled WGS sequence"/>
</dbReference>
<dbReference type="EMBL" id="CP065877">
    <property type="protein sequence ID" value="QQA15775.1"/>
    <property type="molecule type" value="Genomic_DNA"/>
</dbReference>
<evidence type="ECO:0000256" key="2">
    <source>
        <dbReference type="ARBA" id="ARBA00022448"/>
    </source>
</evidence>
<dbReference type="AlphaFoldDB" id="A0A084IWH7"/>
<keyword evidence="8" id="KW-0460">Magnesium</keyword>
<dbReference type="EMBL" id="CABWMC010000004">
    <property type="protein sequence ID" value="VXB75826.1"/>
    <property type="molecule type" value="Genomic_DNA"/>
</dbReference>
<dbReference type="EMBL" id="MRWU01000006">
    <property type="protein sequence ID" value="OSX93038.1"/>
    <property type="molecule type" value="Genomic_DNA"/>
</dbReference>
<evidence type="ECO:0000313" key="17">
    <source>
        <dbReference type="Proteomes" id="UP000006976"/>
    </source>
</evidence>
<dbReference type="GO" id="GO:0016740">
    <property type="term" value="F:transferase activity"/>
    <property type="evidence" value="ECO:0007669"/>
    <property type="project" value="UniProtKB-KW"/>
</dbReference>
<comment type="cofactor">
    <cofactor evidence="8">
        <name>Mg(2+)</name>
        <dbReference type="ChEBI" id="CHEBI:18420"/>
    </cofactor>
    <text evidence="8">Binds 1 Mg(2+) ion per trimer.</text>
</comment>
<accession>A0A653TIY4</accession>
<accession>A0A0B5SDK6</accession>
<dbReference type="Proteomes" id="UP000006976">
    <property type="component" value="Unassembled WGS sequence"/>
</dbReference>
<evidence type="ECO:0000313" key="16">
    <source>
        <dbReference type="EMBL" id="VXB75826.1"/>
    </source>
</evidence>
<evidence type="ECO:0000313" key="15">
    <source>
        <dbReference type="EMBL" id="QQA15775.1"/>
    </source>
</evidence>
<reference evidence="15 22" key="7">
    <citation type="submission" date="2020-12" db="EMBL/GenBank/DDBJ databases">
        <title>FDA dAtabase for Regulatory Grade micrObial Sequences (FDA-ARGOS): Supporting development and validation of Infectious Disease Dx tests.</title>
        <authorList>
            <person name="Nelson B."/>
            <person name="Plummer A."/>
            <person name="Tallon L."/>
            <person name="Sadzewicz L."/>
            <person name="Zhao X."/>
            <person name="Boylan J."/>
            <person name="Ott S."/>
            <person name="Bowen H."/>
            <person name="Vavikolanu K."/>
            <person name="Mehta A."/>
            <person name="Aluvathingal J."/>
            <person name="Nadendla S."/>
            <person name="Myers T."/>
            <person name="Yan Y."/>
            <person name="Sichtig H."/>
        </authorList>
    </citation>
    <scope>NUCLEOTIDE SEQUENCE [LARGE SCALE GENOMIC DNA]</scope>
    <source>
        <strain evidence="15 22">FDAARGOS_924</strain>
    </source>
</reference>
<dbReference type="PIRSF" id="PIRSF000699">
    <property type="entry name" value="PTS_IILac_III"/>
    <property type="match status" value="1"/>
</dbReference>
<dbReference type="Proteomes" id="UP000437562">
    <property type="component" value="Unassembled WGS sequence"/>
</dbReference>
<gene>
    <name evidence="16" type="primary">licA</name>
    <name evidence="14" type="synonym">licA_3</name>
    <name evidence="12" type="ORF">AWW70_05550</name>
    <name evidence="16" type="ORF">BACI71_120307</name>
    <name evidence="14" type="ORF">BACWE_38320</name>
    <name evidence="15" type="ORF">I6G81_25985</name>
    <name evidence="11" type="ORF">III_00336</name>
    <name evidence="13" type="ORF">S3E15_05214</name>
</gene>
<dbReference type="Proteomes" id="UP000194131">
    <property type="component" value="Unassembled WGS sequence"/>
</dbReference>
<accession>A0A084IWH7</accession>
<evidence type="ECO:0000256" key="10">
    <source>
        <dbReference type="SAM" id="Coils"/>
    </source>
</evidence>
<dbReference type="InterPro" id="IPR036542">
    <property type="entry name" value="PTS_IIA_lac/cel_sf"/>
</dbReference>
<dbReference type="EMBL" id="MKZQ01000047">
    <property type="protein sequence ID" value="PJN69158.1"/>
    <property type="molecule type" value="Genomic_DNA"/>
</dbReference>
<dbReference type="SUPFAM" id="SSF46973">
    <property type="entry name" value="Enzyme IIa from lactose specific PTS, IIa-lac"/>
    <property type="match status" value="1"/>
</dbReference>
<evidence type="ECO:0000313" key="21">
    <source>
        <dbReference type="Proteomes" id="UP000437562"/>
    </source>
</evidence>
<organism evidence="16 21">
    <name type="scientific">Bacillus mycoides</name>
    <dbReference type="NCBI Taxonomy" id="1405"/>
    <lineage>
        <taxon>Bacteria</taxon>
        <taxon>Bacillati</taxon>
        <taxon>Bacillota</taxon>
        <taxon>Bacilli</taxon>
        <taxon>Bacillales</taxon>
        <taxon>Bacillaceae</taxon>
        <taxon>Bacillus</taxon>
        <taxon>Bacillus cereus group</taxon>
    </lineage>
</organism>
<dbReference type="PATRIC" id="fig|1405.16.peg.1291"/>
<evidence type="ECO:0000313" key="13">
    <source>
        <dbReference type="EMBL" id="OSX93038.1"/>
    </source>
</evidence>
<evidence type="ECO:0000313" key="19">
    <source>
        <dbReference type="Proteomes" id="UP000194131"/>
    </source>
</evidence>
<dbReference type="CDD" id="cd00215">
    <property type="entry name" value="PTS_IIA_lac"/>
    <property type="match status" value="1"/>
</dbReference>
<dbReference type="InterPro" id="IPR003188">
    <property type="entry name" value="PTS_IIA_lac/cel"/>
</dbReference>
<dbReference type="PANTHER" id="PTHR34382:SF7">
    <property type="entry name" value="PTS SYSTEM N,N'-DIACETYLCHITOBIOSE-SPECIFIC EIIA COMPONENT"/>
    <property type="match status" value="1"/>
</dbReference>
<reference evidence="11 17" key="1">
    <citation type="submission" date="2012-04" db="EMBL/GenBank/DDBJ databases">
        <title>The Genome Sequence of Bacillus cereus VD078.</title>
        <authorList>
            <consortium name="The Broad Institute Genome Sequencing Platform"/>
            <consortium name="The Broad Institute Genome Sequencing Center for Infectious Disease"/>
            <person name="Feldgarden M."/>
            <person name="Van der Auwera G.A."/>
            <person name="Mahillon J."/>
            <person name="Duprez V."/>
            <person name="Timmery S."/>
            <person name="Mattelet C."/>
            <person name="Dierick K."/>
            <person name="Sun M."/>
            <person name="Yu Z."/>
            <person name="Zhu L."/>
            <person name="Hu X."/>
            <person name="Shank E.B."/>
            <person name="Swiecicka I."/>
            <person name="Hansen B.M."/>
            <person name="Andrup L."/>
            <person name="Young S.K."/>
            <person name="Zeng Q."/>
            <person name="Gargeya S."/>
            <person name="Fitzgerald M."/>
            <person name="Haas B."/>
            <person name="Abouelleil A."/>
            <person name="Alvarado L."/>
            <person name="Arachchi H.M."/>
            <person name="Berlin A."/>
            <person name="Chapman S.B."/>
            <person name="Goldberg J."/>
            <person name="Griggs A."/>
            <person name="Gujja S."/>
            <person name="Hansen M."/>
            <person name="Howarth C."/>
            <person name="Imamovic A."/>
            <person name="Larimer J."/>
            <person name="McCowen C."/>
            <person name="Montmayeur A."/>
            <person name="Murphy C."/>
            <person name="Neiman D."/>
            <person name="Pearson M."/>
            <person name="Priest M."/>
            <person name="Roberts A."/>
            <person name="Saif S."/>
            <person name="Shea T."/>
            <person name="Sisk P."/>
            <person name="Sykes S."/>
            <person name="Wortman J."/>
            <person name="Nusbaum C."/>
            <person name="Birren B."/>
        </authorList>
    </citation>
    <scope>NUCLEOTIDE SEQUENCE [LARGE SCALE GENOMIC DNA]</scope>
    <source>
        <strain evidence="11 17">VD078</strain>
    </source>
</reference>
<dbReference type="GeneID" id="66265250"/>
<name>A0A084IWH7_BACMY</name>
<dbReference type="PANTHER" id="PTHR34382">
    <property type="entry name" value="PTS SYSTEM N,N'-DIACETYLCHITOBIOSE-SPECIFIC EIIA COMPONENT"/>
    <property type="match status" value="1"/>
</dbReference>
<dbReference type="PROSITE" id="PS51095">
    <property type="entry name" value="PTS_EIIA_TYPE_3"/>
    <property type="match status" value="1"/>
</dbReference>
<reference evidence="12" key="2">
    <citation type="submission" date="2016-01" db="EMBL/GenBank/DDBJ databases">
        <authorList>
            <person name="Van Zyl L.J."/>
            <person name="Matobola R."/>
            <person name="Klein T."/>
            <person name="Biteghe F.A."/>
            <person name="Kirby B."/>
            <person name="Trindade M.I."/>
        </authorList>
    </citation>
    <scope>NUCLEOTIDE SEQUENCE</scope>
    <source>
        <strain evidence="12">PE8-15</strain>
    </source>
</reference>
<feature type="modified residue" description="Phosphohistidine; by HPr" evidence="9">
    <location>
        <position position="76"/>
    </location>
</feature>
<dbReference type="Gene3D" id="1.20.58.80">
    <property type="entry name" value="Phosphotransferase system, lactose/cellobiose-type IIA subunit"/>
    <property type="match status" value="1"/>
</dbReference>
<reference evidence="18" key="3">
    <citation type="submission" date="2016-01" db="EMBL/GenBank/DDBJ databases">
        <authorList>
            <person name="McClelland M."/>
            <person name="Jain A."/>
            <person name="Saraogi P."/>
            <person name="Mendelson R."/>
            <person name="Westerman R."/>
            <person name="SanMiguel P."/>
            <person name="Csonka L."/>
        </authorList>
    </citation>
    <scope>NUCLEOTIDE SEQUENCE [LARGE SCALE GENOMIC DNA]</scope>
    <source>
        <strain evidence="18">PE8-15</strain>
    </source>
</reference>
<keyword evidence="5 16" id="KW-0808">Transferase</keyword>
<keyword evidence="3" id="KW-0963">Cytoplasm</keyword>
<dbReference type="KEGG" id="bmyo:BG05_835"/>
<evidence type="ECO:0000256" key="9">
    <source>
        <dbReference type="PROSITE-ProRule" id="PRU00418"/>
    </source>
</evidence>
<keyword evidence="2" id="KW-0813">Transport</keyword>
<keyword evidence="8" id="KW-0479">Metal-binding</keyword>
<evidence type="ECO:0000313" key="11">
    <source>
        <dbReference type="EMBL" id="EJR45498.1"/>
    </source>
</evidence>